<evidence type="ECO:0000256" key="8">
    <source>
        <dbReference type="PIRSR" id="PIRSR000232-1"/>
    </source>
</evidence>
<organism evidence="10 11">
    <name type="scientific">Moritella yayanosii</name>
    <dbReference type="NCBI Taxonomy" id="69539"/>
    <lineage>
        <taxon>Bacteria</taxon>
        <taxon>Pseudomonadati</taxon>
        <taxon>Pseudomonadota</taxon>
        <taxon>Gammaproteobacteria</taxon>
        <taxon>Alteromonadales</taxon>
        <taxon>Moritellaceae</taxon>
        <taxon>Moritella</taxon>
    </lineage>
</organism>
<keyword evidence="4 7" id="KW-0521">NADP</keyword>
<dbReference type="InterPro" id="IPR000415">
    <property type="entry name" value="Nitroreductase-like"/>
</dbReference>
<keyword evidence="5 7" id="KW-0560">Oxidoreductase</keyword>
<feature type="domain" description="Nitroreductase" evidence="9">
    <location>
        <begin position="17"/>
        <end position="164"/>
    </location>
</feature>
<evidence type="ECO:0000256" key="1">
    <source>
        <dbReference type="ARBA" id="ARBA00007118"/>
    </source>
</evidence>
<feature type="binding site" description="in other chain" evidence="8">
    <location>
        <begin position="136"/>
        <end position="138"/>
    </location>
    <ligand>
        <name>FMN</name>
        <dbReference type="ChEBI" id="CHEBI:58210"/>
        <note>ligand shared between dimeric partners</note>
    </ligand>
</feature>
<dbReference type="InterPro" id="IPR026021">
    <property type="entry name" value="YdjA-like"/>
</dbReference>
<dbReference type="EMBL" id="LS483250">
    <property type="protein sequence ID" value="SQD76615.1"/>
    <property type="molecule type" value="Genomic_DNA"/>
</dbReference>
<keyword evidence="6 7" id="KW-0520">NAD</keyword>
<dbReference type="InterPro" id="IPR052530">
    <property type="entry name" value="NAD(P)H_nitroreductase"/>
</dbReference>
<dbReference type="CDD" id="cd02135">
    <property type="entry name" value="YdjA-like"/>
    <property type="match status" value="1"/>
</dbReference>
<evidence type="ECO:0000313" key="10">
    <source>
        <dbReference type="EMBL" id="SQD76615.1"/>
    </source>
</evidence>
<keyword evidence="11" id="KW-1185">Reference proteome</keyword>
<name>A0A330LRA3_9GAMM</name>
<dbReference type="SUPFAM" id="SSF55469">
    <property type="entry name" value="FMN-dependent nitroreductase-like"/>
    <property type="match status" value="1"/>
</dbReference>
<feature type="binding site" evidence="8">
    <location>
        <position position="41"/>
    </location>
    <ligand>
        <name>FMN</name>
        <dbReference type="ChEBI" id="CHEBI:58210"/>
        <note>ligand shared between dimeric partners</note>
    </ligand>
</feature>
<accession>A0A330LRA3</accession>
<dbReference type="KEGG" id="mya:MORIYA_0137"/>
<dbReference type="RefSeq" id="WP_112711822.1">
    <property type="nucleotide sequence ID" value="NZ_LS483250.1"/>
</dbReference>
<dbReference type="InterPro" id="IPR029479">
    <property type="entry name" value="Nitroreductase"/>
</dbReference>
<evidence type="ECO:0000256" key="3">
    <source>
        <dbReference type="ARBA" id="ARBA00022643"/>
    </source>
</evidence>
<sequence>MNPLESLLDRRSYSLSKLGHPAPSEAELRNLFDLVMTTPDHGNVKPWRFIVARGDNMQKLSDLTLELYKRQSDNGELKDKAYRSARDIAAVPMMIMVITDLDPEHKVSLWDQRLCAAAAAQNIMSGLHLMGYSGLWYTFLASDDVKPMFGMKPEDQVVGAIAVGTPKPHFVKKIKRQSPDRYCFEWQGLGVTPTPLFTK</sequence>
<evidence type="ECO:0000256" key="2">
    <source>
        <dbReference type="ARBA" id="ARBA00022630"/>
    </source>
</evidence>
<dbReference type="OrthoDB" id="9804207at2"/>
<dbReference type="Gene3D" id="3.40.109.10">
    <property type="entry name" value="NADH Oxidase"/>
    <property type="match status" value="1"/>
</dbReference>
<dbReference type="EC" id="1.-.-.-" evidence="7"/>
<evidence type="ECO:0000259" key="9">
    <source>
        <dbReference type="Pfam" id="PF00881"/>
    </source>
</evidence>
<reference evidence="11" key="1">
    <citation type="submission" date="2018-05" db="EMBL/GenBank/DDBJ databases">
        <authorList>
            <person name="Cea G.-C."/>
            <person name="William W."/>
        </authorList>
    </citation>
    <scope>NUCLEOTIDE SEQUENCE [LARGE SCALE GENOMIC DNA]</scope>
    <source>
        <strain evidence="11">DB21MT 5</strain>
    </source>
</reference>
<keyword evidence="2 7" id="KW-0285">Flavoprotein</keyword>
<dbReference type="PANTHER" id="PTHR43821:SF1">
    <property type="entry name" value="NAD(P)H NITROREDUCTASE YDJA-RELATED"/>
    <property type="match status" value="1"/>
</dbReference>
<dbReference type="PANTHER" id="PTHR43821">
    <property type="entry name" value="NAD(P)H NITROREDUCTASE YDJA-RELATED"/>
    <property type="match status" value="1"/>
</dbReference>
<evidence type="ECO:0000256" key="4">
    <source>
        <dbReference type="ARBA" id="ARBA00022857"/>
    </source>
</evidence>
<comment type="cofactor">
    <cofactor evidence="8">
        <name>FMN</name>
        <dbReference type="ChEBI" id="CHEBI:58210"/>
    </cofactor>
    <text evidence="8">Binds 1 FMN per subunit.</text>
</comment>
<dbReference type="AlphaFoldDB" id="A0A330LRA3"/>
<dbReference type="GO" id="GO:0016491">
    <property type="term" value="F:oxidoreductase activity"/>
    <property type="evidence" value="ECO:0007669"/>
    <property type="project" value="UniProtKB-UniRule"/>
</dbReference>
<dbReference type="Proteomes" id="UP000250163">
    <property type="component" value="Chromosome MORIYA"/>
</dbReference>
<dbReference type="Pfam" id="PF00881">
    <property type="entry name" value="Nitroreductase"/>
    <property type="match status" value="1"/>
</dbReference>
<dbReference type="PIRSF" id="PIRSF000232">
    <property type="entry name" value="YdjA"/>
    <property type="match status" value="1"/>
</dbReference>
<gene>
    <name evidence="10" type="ORF">MORIYA_0137</name>
</gene>
<evidence type="ECO:0000313" key="11">
    <source>
        <dbReference type="Proteomes" id="UP000250163"/>
    </source>
</evidence>
<evidence type="ECO:0000256" key="5">
    <source>
        <dbReference type="ARBA" id="ARBA00023002"/>
    </source>
</evidence>
<evidence type="ECO:0000256" key="7">
    <source>
        <dbReference type="PIRNR" id="PIRNR000232"/>
    </source>
</evidence>
<keyword evidence="3 7" id="KW-0288">FMN</keyword>
<feature type="binding site" description="in other chain" evidence="8">
    <location>
        <begin position="10"/>
        <end position="12"/>
    </location>
    <ligand>
        <name>FMN</name>
        <dbReference type="ChEBI" id="CHEBI:58210"/>
        <note>ligand shared between dimeric partners</note>
    </ligand>
</feature>
<comment type="similarity">
    <text evidence="1 7">Belongs to the nitroreductase family.</text>
</comment>
<proteinExistence type="inferred from homology"/>
<evidence type="ECO:0000256" key="6">
    <source>
        <dbReference type="ARBA" id="ARBA00023027"/>
    </source>
</evidence>
<protein>
    <recommendedName>
        <fullName evidence="7">Putative NAD(P)H nitroreductase</fullName>
        <ecNumber evidence="7">1.-.-.-</ecNumber>
    </recommendedName>
</protein>